<sequence length="188" mass="20908">MCKLLPWLMVARETKLGCVITAIRKLLDLYTKVKGHLMRLPCHNVEGCSTISDEVLEVIKKEYEAAEAKKAELALNARKKAEPLVNIMAASSGGSMFIKAIDASENTKDAEYVANLFVQTIKDLREANVVQIVTDNASNYKATGLTIETKYPHVFWTLCVVHSLNLAMKSICEPGEKSPQYTQCSMHM</sequence>
<dbReference type="EMBL" id="BJWL01000012">
    <property type="protein sequence ID" value="GFY97961.1"/>
    <property type="molecule type" value="Genomic_DNA"/>
</dbReference>
<comment type="caution">
    <text evidence="2">The sequence shown here is derived from an EMBL/GenBank/DDBJ whole genome shotgun (WGS) entry which is preliminary data.</text>
</comment>
<reference evidence="2 3" key="1">
    <citation type="submission" date="2019-07" db="EMBL/GenBank/DDBJ databases">
        <title>De Novo Assembly of kiwifruit Actinidia rufa.</title>
        <authorList>
            <person name="Sugita-Konishi S."/>
            <person name="Sato K."/>
            <person name="Mori E."/>
            <person name="Abe Y."/>
            <person name="Kisaki G."/>
            <person name="Hamano K."/>
            <person name="Suezawa K."/>
            <person name="Otani M."/>
            <person name="Fukuda T."/>
            <person name="Manabe T."/>
            <person name="Gomi K."/>
            <person name="Tabuchi M."/>
            <person name="Akimitsu K."/>
            <person name="Kataoka I."/>
        </authorList>
    </citation>
    <scope>NUCLEOTIDE SEQUENCE [LARGE SCALE GENOMIC DNA]</scope>
    <source>
        <strain evidence="3">cv. Fuchu</strain>
    </source>
</reference>
<protein>
    <recommendedName>
        <fullName evidence="1">DUF659 domain-containing protein</fullName>
    </recommendedName>
</protein>
<dbReference type="PANTHER" id="PTHR32166">
    <property type="entry name" value="OSJNBA0013A04.12 PROTEIN"/>
    <property type="match status" value="1"/>
</dbReference>
<dbReference type="Pfam" id="PF04937">
    <property type="entry name" value="DUF659"/>
    <property type="match status" value="1"/>
</dbReference>
<dbReference type="InterPro" id="IPR007021">
    <property type="entry name" value="DUF659"/>
</dbReference>
<evidence type="ECO:0000313" key="2">
    <source>
        <dbReference type="EMBL" id="GFY97961.1"/>
    </source>
</evidence>
<dbReference type="InterPro" id="IPR012337">
    <property type="entry name" value="RNaseH-like_sf"/>
</dbReference>
<accession>A0A7J0FH08</accession>
<gene>
    <name evidence="2" type="ORF">Acr_12g0005020</name>
</gene>
<dbReference type="OrthoDB" id="1937290at2759"/>
<keyword evidence="3" id="KW-1185">Reference proteome</keyword>
<organism evidence="2 3">
    <name type="scientific">Actinidia rufa</name>
    <dbReference type="NCBI Taxonomy" id="165716"/>
    <lineage>
        <taxon>Eukaryota</taxon>
        <taxon>Viridiplantae</taxon>
        <taxon>Streptophyta</taxon>
        <taxon>Embryophyta</taxon>
        <taxon>Tracheophyta</taxon>
        <taxon>Spermatophyta</taxon>
        <taxon>Magnoliopsida</taxon>
        <taxon>eudicotyledons</taxon>
        <taxon>Gunneridae</taxon>
        <taxon>Pentapetalae</taxon>
        <taxon>asterids</taxon>
        <taxon>Ericales</taxon>
        <taxon>Actinidiaceae</taxon>
        <taxon>Actinidia</taxon>
    </lineage>
</organism>
<evidence type="ECO:0000259" key="1">
    <source>
        <dbReference type="Pfam" id="PF04937"/>
    </source>
</evidence>
<dbReference type="Proteomes" id="UP000585474">
    <property type="component" value="Unassembled WGS sequence"/>
</dbReference>
<evidence type="ECO:0000313" key="3">
    <source>
        <dbReference type="Proteomes" id="UP000585474"/>
    </source>
</evidence>
<dbReference type="PANTHER" id="PTHR32166:SF81">
    <property type="entry name" value="OS06G0658400 PROTEIN"/>
    <property type="match status" value="1"/>
</dbReference>
<feature type="domain" description="DUF659" evidence="1">
    <location>
        <begin position="79"/>
        <end position="173"/>
    </location>
</feature>
<proteinExistence type="predicted"/>
<dbReference type="AlphaFoldDB" id="A0A7J0FH08"/>
<name>A0A7J0FH08_9ERIC</name>
<dbReference type="SUPFAM" id="SSF53098">
    <property type="entry name" value="Ribonuclease H-like"/>
    <property type="match status" value="1"/>
</dbReference>